<dbReference type="VEuPathDB" id="FungiDB:AJ78_05619"/>
<dbReference type="Proteomes" id="UP000182235">
    <property type="component" value="Unassembled WGS sequence"/>
</dbReference>
<gene>
    <name evidence="1" type="ORF">AJ78_05619</name>
</gene>
<proteinExistence type="predicted"/>
<evidence type="ECO:0000313" key="2">
    <source>
        <dbReference type="Proteomes" id="UP000182235"/>
    </source>
</evidence>
<evidence type="ECO:0000313" key="1">
    <source>
        <dbReference type="EMBL" id="OJD13982.1"/>
    </source>
</evidence>
<keyword evidence="2" id="KW-1185">Reference proteome</keyword>
<accession>A0A1J9PD87</accession>
<dbReference type="AlphaFoldDB" id="A0A1J9PD87"/>
<dbReference type="EMBL" id="LGRN01000253">
    <property type="protein sequence ID" value="OJD13982.1"/>
    <property type="molecule type" value="Genomic_DNA"/>
</dbReference>
<dbReference type="OrthoDB" id="3660917at2759"/>
<dbReference type="STRING" id="1447872.A0A1J9PD87"/>
<sequence length="229" mass="25452">MALLYGRRNHRTGMESQGEVRLELSPKVLHANRSKYLQLSDSLKASKSIYSIAHTTMSCASHSLHLGLIGLCAFAGTVAEPEIYVQAFESPDACKLTIDRPPKNNQKKTNFNALVDSLNLPDDPSQLTHIGADGVLRVFAADSTVLGYVRLTTEQLQHWIDDHMSVRTEEELKLLQEIWADADASKVSEDQIWNPSVDLLPKVLVEPQQEEQVTPAPAAVLRRELSTQL</sequence>
<reference evidence="1 2" key="1">
    <citation type="submission" date="2015-07" db="EMBL/GenBank/DDBJ databases">
        <title>Emmonsia species relationships and genome sequence.</title>
        <authorList>
            <consortium name="The Broad Institute Genomics Platform"/>
            <person name="Cuomo C.A."/>
            <person name="Munoz J.F."/>
            <person name="Imamovic A."/>
            <person name="Priest M.E."/>
            <person name="Young S."/>
            <person name="Clay O.K."/>
            <person name="McEwen J.G."/>
        </authorList>
    </citation>
    <scope>NUCLEOTIDE SEQUENCE [LARGE SCALE GENOMIC DNA]</scope>
    <source>
        <strain evidence="1 2">UAMH 9510</strain>
    </source>
</reference>
<organism evidence="1 2">
    <name type="scientific">Emergomyces pasteurianus Ep9510</name>
    <dbReference type="NCBI Taxonomy" id="1447872"/>
    <lineage>
        <taxon>Eukaryota</taxon>
        <taxon>Fungi</taxon>
        <taxon>Dikarya</taxon>
        <taxon>Ascomycota</taxon>
        <taxon>Pezizomycotina</taxon>
        <taxon>Eurotiomycetes</taxon>
        <taxon>Eurotiomycetidae</taxon>
        <taxon>Onygenales</taxon>
        <taxon>Ajellomycetaceae</taxon>
        <taxon>Emergomyces</taxon>
    </lineage>
</organism>
<protein>
    <submittedName>
        <fullName evidence="1">Uncharacterized protein</fullName>
    </submittedName>
</protein>
<comment type="caution">
    <text evidence="1">The sequence shown here is derived from an EMBL/GenBank/DDBJ whole genome shotgun (WGS) entry which is preliminary data.</text>
</comment>
<name>A0A1J9PD87_9EURO</name>